<dbReference type="GO" id="GO:0016301">
    <property type="term" value="F:kinase activity"/>
    <property type="evidence" value="ECO:0007669"/>
    <property type="project" value="InterPro"/>
</dbReference>
<dbReference type="STRING" id="36849.OXPF_06250"/>
<dbReference type="Proteomes" id="UP000050326">
    <property type="component" value="Unassembled WGS sequence"/>
</dbReference>
<accession>A0A0N8NTP3</accession>
<dbReference type="AlphaFoldDB" id="A0A0N8NTP3"/>
<comment type="caution">
    <text evidence="2">The sequence shown here is derived from an EMBL/GenBank/DDBJ whole genome shotgun (WGS) entry which is preliminary data.</text>
</comment>
<sequence length="84" mass="9519">MKYITIEYIMMWHTKMISVTGGLKGIRSIELLNSAVENSKATFNGVDLYSTIEEKCASICYSIVNNHPFIDGNKRTGCIQCLFY</sequence>
<dbReference type="InterPro" id="IPR006440">
    <property type="entry name" value="Doc"/>
</dbReference>
<evidence type="ECO:0000259" key="1">
    <source>
        <dbReference type="PROSITE" id="PS51459"/>
    </source>
</evidence>
<organism evidence="2 3">
    <name type="scientific">Oxobacter pfennigii</name>
    <dbReference type="NCBI Taxonomy" id="36849"/>
    <lineage>
        <taxon>Bacteria</taxon>
        <taxon>Bacillati</taxon>
        <taxon>Bacillota</taxon>
        <taxon>Clostridia</taxon>
        <taxon>Eubacteriales</taxon>
        <taxon>Clostridiaceae</taxon>
        <taxon>Oxobacter</taxon>
    </lineage>
</organism>
<keyword evidence="3" id="KW-1185">Reference proteome</keyword>
<dbReference type="PROSITE" id="PS51459">
    <property type="entry name" value="FIDO"/>
    <property type="match status" value="1"/>
</dbReference>
<dbReference type="InterPro" id="IPR036597">
    <property type="entry name" value="Fido-like_dom_sf"/>
</dbReference>
<feature type="domain" description="Fido" evidence="1">
    <location>
        <begin position="4"/>
        <end position="84"/>
    </location>
</feature>
<reference evidence="2 3" key="1">
    <citation type="submission" date="2015-09" db="EMBL/GenBank/DDBJ databases">
        <title>Genome sequence of Oxobacter pfennigii DSM 3222.</title>
        <authorList>
            <person name="Poehlein A."/>
            <person name="Bengelsdorf F.R."/>
            <person name="Schiel-Bengelsdorf B."/>
            <person name="Duerre P."/>
            <person name="Daniel R."/>
        </authorList>
    </citation>
    <scope>NUCLEOTIDE SEQUENCE [LARGE SCALE GENOMIC DNA]</scope>
    <source>
        <strain evidence="2 3">DSM 3222</strain>
    </source>
</reference>
<proteinExistence type="predicted"/>
<dbReference type="PANTHER" id="PTHR39426:SF1">
    <property type="entry name" value="HOMOLOGY TO DEATH-ON-CURING PROTEIN OF PHAGE P1"/>
    <property type="match status" value="1"/>
</dbReference>
<protein>
    <submittedName>
        <fullName evidence="2">Toxin Doc</fullName>
    </submittedName>
</protein>
<dbReference type="Pfam" id="PF02661">
    <property type="entry name" value="Fic"/>
    <property type="match status" value="1"/>
</dbReference>
<dbReference type="SUPFAM" id="SSF140931">
    <property type="entry name" value="Fic-like"/>
    <property type="match status" value="1"/>
</dbReference>
<evidence type="ECO:0000313" key="2">
    <source>
        <dbReference type="EMBL" id="KPU45392.1"/>
    </source>
</evidence>
<dbReference type="EMBL" id="LKET01000021">
    <property type="protein sequence ID" value="KPU45392.1"/>
    <property type="molecule type" value="Genomic_DNA"/>
</dbReference>
<dbReference type="PANTHER" id="PTHR39426">
    <property type="entry name" value="HOMOLOGY TO DEATH-ON-CURING PROTEIN OF PHAGE P1"/>
    <property type="match status" value="1"/>
</dbReference>
<name>A0A0N8NTP3_9CLOT</name>
<evidence type="ECO:0000313" key="3">
    <source>
        <dbReference type="Proteomes" id="UP000050326"/>
    </source>
</evidence>
<gene>
    <name evidence="2" type="primary">doc</name>
    <name evidence="2" type="ORF">OXPF_06250</name>
</gene>
<dbReference type="InterPro" id="IPR003812">
    <property type="entry name" value="Fido"/>
</dbReference>
<dbReference type="InterPro" id="IPR053737">
    <property type="entry name" value="Type_II_TA_Toxin"/>
</dbReference>
<dbReference type="Gene3D" id="1.20.120.1870">
    <property type="entry name" value="Fic/DOC protein, Fido domain"/>
    <property type="match status" value="1"/>
</dbReference>